<dbReference type="InterPro" id="IPR057695">
    <property type="entry name" value="DUF7935"/>
</dbReference>
<protein>
    <submittedName>
        <fullName evidence="2">Uncharacterized protein</fullName>
    </submittedName>
</protein>
<sequence>MADKILEILSYSIPSLITGLIAYYFFLGHTKSEENTRNYRLLKENQKAALPLRLQAYERMTLFMERINPSKLLVRVTPTSDDKDLYVQKLIQSIEQEFEHNLAQQIYITEECWSVIVTSKNATTHIIKKTAENIDVKTAQNLREAILNRMVKSAPPSNTALSFIKEEVGQLF</sequence>
<dbReference type="AlphaFoldDB" id="A0A1D8P549"/>
<gene>
    <name evidence="2" type="ORF">LPB138_02910</name>
</gene>
<keyword evidence="1" id="KW-1133">Transmembrane helix</keyword>
<evidence type="ECO:0000313" key="3">
    <source>
        <dbReference type="Proteomes" id="UP000176050"/>
    </source>
</evidence>
<dbReference type="OrthoDB" id="1493032at2"/>
<name>A0A1D8P549_9FLAO</name>
<dbReference type="Pfam" id="PF25589">
    <property type="entry name" value="DUF7935"/>
    <property type="match status" value="1"/>
</dbReference>
<keyword evidence="1" id="KW-0812">Transmembrane</keyword>
<keyword evidence="3" id="KW-1185">Reference proteome</keyword>
<dbReference type="KEGG" id="lul:LPB138_02910"/>
<feature type="transmembrane region" description="Helical" evidence="1">
    <location>
        <begin position="6"/>
        <end position="27"/>
    </location>
</feature>
<proteinExistence type="predicted"/>
<evidence type="ECO:0000313" key="2">
    <source>
        <dbReference type="EMBL" id="AOW19694.1"/>
    </source>
</evidence>
<reference evidence="2 3" key="1">
    <citation type="submission" date="2016-10" db="EMBL/GenBank/DDBJ databases">
        <title>Lutibacter sp. LPB0138, isolated from marine gastropod.</title>
        <authorList>
            <person name="Kim E."/>
            <person name="Yi H."/>
        </authorList>
    </citation>
    <scope>NUCLEOTIDE SEQUENCE [LARGE SCALE GENOMIC DNA]</scope>
    <source>
        <strain evidence="2 3">LPB0138</strain>
    </source>
</reference>
<evidence type="ECO:0000256" key="1">
    <source>
        <dbReference type="SAM" id="Phobius"/>
    </source>
</evidence>
<dbReference type="Proteomes" id="UP000176050">
    <property type="component" value="Chromosome"/>
</dbReference>
<dbReference type="STRING" id="1850246.LPB138_02910"/>
<accession>A0A1D8P549</accession>
<keyword evidence="1" id="KW-0472">Membrane</keyword>
<organism evidence="2 3">
    <name type="scientific">Urechidicola croceus</name>
    <dbReference type="NCBI Taxonomy" id="1850246"/>
    <lineage>
        <taxon>Bacteria</taxon>
        <taxon>Pseudomonadati</taxon>
        <taxon>Bacteroidota</taxon>
        <taxon>Flavobacteriia</taxon>
        <taxon>Flavobacteriales</taxon>
        <taxon>Flavobacteriaceae</taxon>
        <taxon>Urechidicola</taxon>
    </lineage>
</organism>
<dbReference type="RefSeq" id="WP_070235810.1">
    <property type="nucleotide sequence ID" value="NZ_CP017478.1"/>
</dbReference>
<dbReference type="EMBL" id="CP017478">
    <property type="protein sequence ID" value="AOW19694.1"/>
    <property type="molecule type" value="Genomic_DNA"/>
</dbReference>